<evidence type="ECO:0000256" key="2">
    <source>
        <dbReference type="ARBA" id="ARBA00002901"/>
    </source>
</evidence>
<keyword evidence="7 13" id="KW-0500">Molybdenum</keyword>
<evidence type="ECO:0000256" key="1">
    <source>
        <dbReference type="ARBA" id="ARBA00001946"/>
    </source>
</evidence>
<evidence type="ECO:0000256" key="6">
    <source>
        <dbReference type="ARBA" id="ARBA00021108"/>
    </source>
</evidence>
<evidence type="ECO:0000256" key="9">
    <source>
        <dbReference type="ARBA" id="ARBA00022723"/>
    </source>
</evidence>
<dbReference type="FunFam" id="3.40.980.10:FF:000004">
    <property type="entry name" value="Molybdopterin molybdenumtransferase"/>
    <property type="match status" value="1"/>
</dbReference>
<dbReference type="SUPFAM" id="SSF53218">
    <property type="entry name" value="Molybdenum cofactor biosynthesis proteins"/>
    <property type="match status" value="1"/>
</dbReference>
<evidence type="ECO:0000256" key="13">
    <source>
        <dbReference type="RuleBase" id="RU365090"/>
    </source>
</evidence>
<dbReference type="Gene3D" id="2.40.340.10">
    <property type="entry name" value="MoeA, C-terminal, domain IV"/>
    <property type="match status" value="1"/>
</dbReference>
<comment type="caution">
    <text evidence="15">The sequence shown here is derived from an EMBL/GenBank/DDBJ whole genome shotgun (WGS) entry which is preliminary data.</text>
</comment>
<evidence type="ECO:0000313" key="16">
    <source>
        <dbReference type="Proteomes" id="UP000321764"/>
    </source>
</evidence>
<dbReference type="GO" id="GO:0061599">
    <property type="term" value="F:molybdopterin molybdotransferase activity"/>
    <property type="evidence" value="ECO:0007669"/>
    <property type="project" value="UniProtKB-UniRule"/>
</dbReference>
<feature type="domain" description="MoaB/Mog" evidence="14">
    <location>
        <begin position="182"/>
        <end position="319"/>
    </location>
</feature>
<evidence type="ECO:0000256" key="7">
    <source>
        <dbReference type="ARBA" id="ARBA00022505"/>
    </source>
</evidence>
<evidence type="ECO:0000256" key="8">
    <source>
        <dbReference type="ARBA" id="ARBA00022679"/>
    </source>
</evidence>
<comment type="cofactor">
    <cofactor evidence="1 13">
        <name>Mg(2+)</name>
        <dbReference type="ChEBI" id="CHEBI:18420"/>
    </cofactor>
</comment>
<name>A0A5C8Z7K8_9GAMM</name>
<evidence type="ECO:0000259" key="14">
    <source>
        <dbReference type="SMART" id="SM00852"/>
    </source>
</evidence>
<dbReference type="InterPro" id="IPR005110">
    <property type="entry name" value="MoeA_linker/N"/>
</dbReference>
<dbReference type="Gene3D" id="3.90.105.10">
    <property type="entry name" value="Molybdopterin biosynthesis moea protein, domain 2"/>
    <property type="match status" value="1"/>
</dbReference>
<dbReference type="NCBIfam" id="NF007960">
    <property type="entry name" value="PRK10680.1"/>
    <property type="match status" value="1"/>
</dbReference>
<evidence type="ECO:0000256" key="11">
    <source>
        <dbReference type="ARBA" id="ARBA00023150"/>
    </source>
</evidence>
<evidence type="ECO:0000256" key="12">
    <source>
        <dbReference type="ARBA" id="ARBA00047317"/>
    </source>
</evidence>
<dbReference type="CDD" id="cd00887">
    <property type="entry name" value="MoeA"/>
    <property type="match status" value="1"/>
</dbReference>
<evidence type="ECO:0000256" key="3">
    <source>
        <dbReference type="ARBA" id="ARBA00005046"/>
    </source>
</evidence>
<evidence type="ECO:0000256" key="4">
    <source>
        <dbReference type="ARBA" id="ARBA00010763"/>
    </source>
</evidence>
<keyword evidence="11 13" id="KW-0501">Molybdenum cofactor biosynthesis</keyword>
<sequence length="409" mass="44158">MTCDQQPGLMPLETGIKEMLSAITPCQTIEPISLADAAERVLAKDIQSPIAVPSFDNSAMDGYAINATESTAESFTIQGQSMAGSPYLETLKANHAVRIMTGAAIPNGADTVIMQESAVRQGDQVTFTQIPTIGNNIRKRGEDVAEGDTVLPQGTRLNAANMALLASVGSAEISVYAKTKVGLMSTGDELKQPGQSLSYGDIYDSNRIAVKQMLQNLSVEVIDYGIIADNEADFTRAFKKADSECDFVISSGGVSVGEADYTKTVLEQLGRIDFWKLAIKPGKPFAFGQLPNSYFIGLPGNPVSAIVTMHVLASQAIRQHQHIGHQPMKMIKARSATDLKKAPGRLDFQRGHWQLNAQGEVSVEPVGRQQGSHILHGLANANCYIALEQERSNVSAGEWVDIWLFDHLI</sequence>
<dbReference type="InterPro" id="IPR005111">
    <property type="entry name" value="MoeA_C_domain_IV"/>
</dbReference>
<comment type="pathway">
    <text evidence="3 13">Cofactor biosynthesis; molybdopterin biosynthesis.</text>
</comment>
<dbReference type="NCBIfam" id="NF045515">
    <property type="entry name" value="Glp_gephyrin"/>
    <property type="match status" value="1"/>
</dbReference>
<dbReference type="SUPFAM" id="SSF63882">
    <property type="entry name" value="MoeA N-terminal region -like"/>
    <property type="match status" value="1"/>
</dbReference>
<dbReference type="InterPro" id="IPR008284">
    <property type="entry name" value="MoCF_biosynth_CS"/>
</dbReference>
<reference evidence="15 16" key="1">
    <citation type="submission" date="2019-07" db="EMBL/GenBank/DDBJ databases">
        <title>Reinekea sp. strain SSH23 genome sequencing and assembly.</title>
        <authorList>
            <person name="Kim I."/>
        </authorList>
    </citation>
    <scope>NUCLEOTIDE SEQUENCE [LARGE SCALE GENOMIC DNA]</scope>
    <source>
        <strain evidence="15 16">SSH23</strain>
    </source>
</reference>
<evidence type="ECO:0000256" key="10">
    <source>
        <dbReference type="ARBA" id="ARBA00022842"/>
    </source>
</evidence>
<dbReference type="AlphaFoldDB" id="A0A5C8Z7K8"/>
<dbReference type="PANTHER" id="PTHR10192:SF5">
    <property type="entry name" value="GEPHYRIN"/>
    <property type="match status" value="1"/>
</dbReference>
<dbReference type="GO" id="GO:0005829">
    <property type="term" value="C:cytosol"/>
    <property type="evidence" value="ECO:0007669"/>
    <property type="project" value="TreeGrafter"/>
</dbReference>
<dbReference type="EMBL" id="VKAD01000001">
    <property type="protein sequence ID" value="TXR53932.1"/>
    <property type="molecule type" value="Genomic_DNA"/>
</dbReference>
<proteinExistence type="inferred from homology"/>
<dbReference type="Pfam" id="PF00994">
    <property type="entry name" value="MoCF_biosynth"/>
    <property type="match status" value="1"/>
</dbReference>
<dbReference type="SUPFAM" id="SSF63867">
    <property type="entry name" value="MoeA C-terminal domain-like"/>
    <property type="match status" value="1"/>
</dbReference>
<dbReference type="InterPro" id="IPR001453">
    <property type="entry name" value="MoaB/Mog_dom"/>
</dbReference>
<dbReference type="UniPathway" id="UPA00344"/>
<gene>
    <name evidence="15" type="primary">moeA</name>
    <name evidence="15" type="ORF">FME95_05105</name>
</gene>
<dbReference type="GO" id="GO:0006777">
    <property type="term" value="P:Mo-molybdopterin cofactor biosynthetic process"/>
    <property type="evidence" value="ECO:0007669"/>
    <property type="project" value="UniProtKB-UniRule"/>
</dbReference>
<dbReference type="PROSITE" id="PS01079">
    <property type="entry name" value="MOCF_BIOSYNTHESIS_2"/>
    <property type="match status" value="1"/>
</dbReference>
<dbReference type="Pfam" id="PF03453">
    <property type="entry name" value="MoeA_N"/>
    <property type="match status" value="1"/>
</dbReference>
<evidence type="ECO:0000313" key="15">
    <source>
        <dbReference type="EMBL" id="TXR53932.1"/>
    </source>
</evidence>
<dbReference type="Proteomes" id="UP000321764">
    <property type="component" value="Unassembled WGS sequence"/>
</dbReference>
<dbReference type="SMART" id="SM00852">
    <property type="entry name" value="MoCF_biosynth"/>
    <property type="match status" value="1"/>
</dbReference>
<comment type="function">
    <text evidence="2 13">Catalyzes the insertion of molybdate into adenylated molybdopterin with the concomitant release of AMP.</text>
</comment>
<dbReference type="Pfam" id="PF03454">
    <property type="entry name" value="MoeA_C"/>
    <property type="match status" value="1"/>
</dbReference>
<dbReference type="InterPro" id="IPR036135">
    <property type="entry name" value="MoeA_linker/N_sf"/>
</dbReference>
<dbReference type="OrthoDB" id="9804758at2"/>
<dbReference type="InterPro" id="IPR036688">
    <property type="entry name" value="MoeA_C_domain_IV_sf"/>
</dbReference>
<keyword evidence="8 13" id="KW-0808">Transferase</keyword>
<dbReference type="Gene3D" id="3.40.980.10">
    <property type="entry name" value="MoaB/Mog-like domain"/>
    <property type="match status" value="1"/>
</dbReference>
<keyword evidence="10 13" id="KW-0460">Magnesium</keyword>
<dbReference type="InterPro" id="IPR038987">
    <property type="entry name" value="MoeA-like"/>
</dbReference>
<protein>
    <recommendedName>
        <fullName evidence="6 13">Molybdopterin molybdenumtransferase</fullName>
        <ecNumber evidence="5 13">2.10.1.1</ecNumber>
    </recommendedName>
</protein>
<dbReference type="EC" id="2.10.1.1" evidence="5 13"/>
<comment type="similarity">
    <text evidence="4 13">Belongs to the MoeA family.</text>
</comment>
<dbReference type="RefSeq" id="WP_147713331.1">
    <property type="nucleotide sequence ID" value="NZ_VKAD01000001.1"/>
</dbReference>
<dbReference type="NCBIfam" id="TIGR00177">
    <property type="entry name" value="molyb_syn"/>
    <property type="match status" value="1"/>
</dbReference>
<organism evidence="15 16">
    <name type="scientific">Reinekea thalattae</name>
    <dbReference type="NCBI Taxonomy" id="2593301"/>
    <lineage>
        <taxon>Bacteria</taxon>
        <taxon>Pseudomonadati</taxon>
        <taxon>Pseudomonadota</taxon>
        <taxon>Gammaproteobacteria</taxon>
        <taxon>Oceanospirillales</taxon>
        <taxon>Saccharospirillaceae</taxon>
        <taxon>Reinekea</taxon>
    </lineage>
</organism>
<dbReference type="Gene3D" id="2.170.190.11">
    <property type="entry name" value="Molybdopterin biosynthesis moea protein, domain 3"/>
    <property type="match status" value="1"/>
</dbReference>
<dbReference type="PANTHER" id="PTHR10192">
    <property type="entry name" value="MOLYBDOPTERIN BIOSYNTHESIS PROTEIN"/>
    <property type="match status" value="1"/>
</dbReference>
<dbReference type="GO" id="GO:0046872">
    <property type="term" value="F:metal ion binding"/>
    <property type="evidence" value="ECO:0007669"/>
    <property type="project" value="UniProtKB-UniRule"/>
</dbReference>
<keyword evidence="16" id="KW-1185">Reference proteome</keyword>
<comment type="catalytic activity">
    <reaction evidence="12">
        <text>adenylyl-molybdopterin + molybdate = Mo-molybdopterin + AMP + H(+)</text>
        <dbReference type="Rhea" id="RHEA:35047"/>
        <dbReference type="ChEBI" id="CHEBI:15378"/>
        <dbReference type="ChEBI" id="CHEBI:36264"/>
        <dbReference type="ChEBI" id="CHEBI:62727"/>
        <dbReference type="ChEBI" id="CHEBI:71302"/>
        <dbReference type="ChEBI" id="CHEBI:456215"/>
        <dbReference type="EC" id="2.10.1.1"/>
    </reaction>
</comment>
<accession>A0A5C8Z7K8</accession>
<keyword evidence="9 13" id="KW-0479">Metal-binding</keyword>
<dbReference type="FunFam" id="2.40.340.10:FF:000003">
    <property type="entry name" value="Molybdopterin molybdenumtransferase"/>
    <property type="match status" value="1"/>
</dbReference>
<evidence type="ECO:0000256" key="5">
    <source>
        <dbReference type="ARBA" id="ARBA00013269"/>
    </source>
</evidence>
<dbReference type="InterPro" id="IPR036425">
    <property type="entry name" value="MoaB/Mog-like_dom_sf"/>
</dbReference>